<dbReference type="Proteomes" id="UP000821845">
    <property type="component" value="Chromosome 9"/>
</dbReference>
<protein>
    <submittedName>
        <fullName evidence="1">Uncharacterized protein</fullName>
    </submittedName>
</protein>
<keyword evidence="2" id="KW-1185">Reference proteome</keyword>
<evidence type="ECO:0000313" key="1">
    <source>
        <dbReference type="EMBL" id="KAH6922293.1"/>
    </source>
</evidence>
<comment type="caution">
    <text evidence="1">The sequence shown here is derived from an EMBL/GenBank/DDBJ whole genome shotgun (WGS) entry which is preliminary data.</text>
</comment>
<accession>A0ACB7RLR7</accession>
<gene>
    <name evidence="1" type="ORF">HPB50_012188</name>
</gene>
<proteinExistence type="predicted"/>
<dbReference type="EMBL" id="CM023489">
    <property type="protein sequence ID" value="KAH6922293.1"/>
    <property type="molecule type" value="Genomic_DNA"/>
</dbReference>
<organism evidence="1 2">
    <name type="scientific">Hyalomma asiaticum</name>
    <name type="common">Tick</name>
    <dbReference type="NCBI Taxonomy" id="266040"/>
    <lineage>
        <taxon>Eukaryota</taxon>
        <taxon>Metazoa</taxon>
        <taxon>Ecdysozoa</taxon>
        <taxon>Arthropoda</taxon>
        <taxon>Chelicerata</taxon>
        <taxon>Arachnida</taxon>
        <taxon>Acari</taxon>
        <taxon>Parasitiformes</taxon>
        <taxon>Ixodida</taxon>
        <taxon>Ixodoidea</taxon>
        <taxon>Ixodidae</taxon>
        <taxon>Hyalomminae</taxon>
        <taxon>Hyalomma</taxon>
    </lineage>
</organism>
<name>A0ACB7RLR7_HYAAI</name>
<reference evidence="1" key="1">
    <citation type="submission" date="2020-05" db="EMBL/GenBank/DDBJ databases">
        <title>Large-scale comparative analyses of tick genomes elucidate their genetic diversity and vector capacities.</title>
        <authorList>
            <person name="Jia N."/>
            <person name="Wang J."/>
            <person name="Shi W."/>
            <person name="Du L."/>
            <person name="Sun Y."/>
            <person name="Zhan W."/>
            <person name="Jiang J."/>
            <person name="Wang Q."/>
            <person name="Zhang B."/>
            <person name="Ji P."/>
            <person name="Sakyi L.B."/>
            <person name="Cui X."/>
            <person name="Yuan T."/>
            <person name="Jiang B."/>
            <person name="Yang W."/>
            <person name="Lam T.T.-Y."/>
            <person name="Chang Q."/>
            <person name="Ding S."/>
            <person name="Wang X."/>
            <person name="Zhu J."/>
            <person name="Ruan X."/>
            <person name="Zhao L."/>
            <person name="Wei J."/>
            <person name="Que T."/>
            <person name="Du C."/>
            <person name="Cheng J."/>
            <person name="Dai P."/>
            <person name="Han X."/>
            <person name="Huang E."/>
            <person name="Gao Y."/>
            <person name="Liu J."/>
            <person name="Shao H."/>
            <person name="Ye R."/>
            <person name="Li L."/>
            <person name="Wei W."/>
            <person name="Wang X."/>
            <person name="Wang C."/>
            <person name="Yang T."/>
            <person name="Huo Q."/>
            <person name="Li W."/>
            <person name="Guo W."/>
            <person name="Chen H."/>
            <person name="Zhou L."/>
            <person name="Ni X."/>
            <person name="Tian J."/>
            <person name="Zhou Y."/>
            <person name="Sheng Y."/>
            <person name="Liu T."/>
            <person name="Pan Y."/>
            <person name="Xia L."/>
            <person name="Li J."/>
            <person name="Zhao F."/>
            <person name="Cao W."/>
        </authorList>
    </citation>
    <scope>NUCLEOTIDE SEQUENCE</scope>
    <source>
        <strain evidence="1">Hyas-2018</strain>
    </source>
</reference>
<sequence>MDTVHADIMHYCVECTAADNQTCQIAQELSTINKLLFSSMVQLQELPDTSGQLHLADISSTVSKLENLDSLQLPRYPELIGWLLRTHRCISSASVTVSFDDDTCLRTLDAIGHSLGVEKLKLNCERAQALNCAYAVIPSLTKIKELDCTGNWRSADRISKEAIAALSELLTSSSFLETLRFCNFPLGARLADTFMTSLRHTSTLKELDLQSSPLKCGSYPEDLTEYLSTTTLLKVLAVDMTNEFVQMAVLLGLSENRSIEKLTIGKFIVNYAGTAIMARVISSNRVVRNLTISSTGPTKVWTPSIYDSWILPLTENDTLEELSFPLEILYSFQWEHFFRALPKKRNLKKFRIGAKCDQRQLPGPLYESLKSRGFEEKVVIECYCISQDFNLLHCKSFSEVSFGVLSAENIKTAALRIMPNCHHLTSMDIAIHRSDVTLPFALAEFLELTKALRKLHLVVCWRELLTNADDCPWWPRLLEALAQNNSLKLLDVILDGISDQEMEGLADSVRRSTSITSVIFGPRPKGDSSTFVRRLAVDIAKNYTLMNIYCSGHVCADAARDWFTVQETTWRNAGLVARAARLLKASISDRYVIEALERISLHPALLAEVAEKLEMDKAELIVLSRERLKVTESLNGFMRITGVVKERVVCNPPDDNCTQLDDLNQCCWMHVRRYLLIDDVKHEPGQARNVEDA</sequence>
<evidence type="ECO:0000313" key="2">
    <source>
        <dbReference type="Proteomes" id="UP000821845"/>
    </source>
</evidence>